<evidence type="ECO:0000313" key="1">
    <source>
        <dbReference type="EMBL" id="KAK9238755.1"/>
    </source>
</evidence>
<sequence>MKFISLVIAALSLGQAVLCANAEVRGIYDLVARQLPQFADKFEFALVAPASTSSNDSYTISTKAGHDAVVISGTTVSSLARGFYHYVEQCGRVSISWTASTINTLGALPKLCGAGRGGSLSGAAVVPWRYYFNTVTFGYTTAFYSWADWEHLLDWAAMHGINMPLAWVGYEQVLIDVLEEFGFSQTQIVDFLSGPAFQPWNRFGNIQGSWNGSLPLEWPRRQMQLQQKIVNRMVELGMTPILPAFTGFVPSSITELYPNSAVINSSSWSGFPVTYTNVTFLEPLDPLFTKIQVAVIQRQQMYYGNVTRYYTLDQYNENSPFSGDVGYLKNVSSGTIASLRAADPNAVWVMQGWLFFSDSSFWTDERIRAYLSGPDIGQLVILDLFSEGSPQWQRTNSYYGHDWIWCELHDFGGNQGLEGNLPTLTQGFTSAMANSSSLVGVGLTMEGQEGNQIVYDILLDQAWSSSSLNIRLYTEGFVKARYGPMTVPVDIIECWYDLVSLVYMNNASSVVNVVPKSIYELAPNINGLLNITGHHPTKAFYDFSSLVTIWKKLVGAVADNPTMLQHPHVHYDLVDITRQVLANQFLDLYVEFMNFYNTTHPSASTFSEVIDRGQPLLDVLRTADSVLYTDFNFLLGSWIARARALADGNDTIADYYEFEARNQLTLWGPTGQINNYASKQWGGLVGSYYLPQWQMFLETLAAQRNVSAFEPATFLHTVLLPFGSQWQWEKWGQSENETWGVQWNLLPIVLELVKKF</sequence>
<comment type="caution">
    <text evidence="1">The sequence shown here is derived from an EMBL/GenBank/DDBJ whole genome shotgun (WGS) entry which is preliminary data.</text>
</comment>
<proteinExistence type="predicted"/>
<dbReference type="EMBL" id="MU971352">
    <property type="protein sequence ID" value="KAK9238755.1"/>
    <property type="molecule type" value="Genomic_DNA"/>
</dbReference>
<keyword evidence="2" id="KW-1185">Reference proteome</keyword>
<name>A0ACC3T512_LIPKO</name>
<gene>
    <name evidence="1" type="ORF">V1525DRAFT_79762</name>
</gene>
<evidence type="ECO:0000313" key="2">
    <source>
        <dbReference type="Proteomes" id="UP001433508"/>
    </source>
</evidence>
<protein>
    <submittedName>
        <fullName evidence="1">Tim-barrel domain-containing protein</fullName>
    </submittedName>
</protein>
<organism evidence="1 2">
    <name type="scientific">Lipomyces kononenkoae</name>
    <name type="common">Yeast</name>
    <dbReference type="NCBI Taxonomy" id="34357"/>
    <lineage>
        <taxon>Eukaryota</taxon>
        <taxon>Fungi</taxon>
        <taxon>Dikarya</taxon>
        <taxon>Ascomycota</taxon>
        <taxon>Saccharomycotina</taxon>
        <taxon>Lipomycetes</taxon>
        <taxon>Lipomycetales</taxon>
        <taxon>Lipomycetaceae</taxon>
        <taxon>Lipomyces</taxon>
    </lineage>
</organism>
<dbReference type="Proteomes" id="UP001433508">
    <property type="component" value="Unassembled WGS sequence"/>
</dbReference>
<reference evidence="2" key="1">
    <citation type="journal article" date="2024" name="Front. Bioeng. Biotechnol.">
        <title>Genome-scale model development and genomic sequencing of the oleaginous clade Lipomyces.</title>
        <authorList>
            <person name="Czajka J.J."/>
            <person name="Han Y."/>
            <person name="Kim J."/>
            <person name="Mondo S.J."/>
            <person name="Hofstad B.A."/>
            <person name="Robles A."/>
            <person name="Haridas S."/>
            <person name="Riley R."/>
            <person name="LaButti K."/>
            <person name="Pangilinan J."/>
            <person name="Andreopoulos W."/>
            <person name="Lipzen A."/>
            <person name="Yan J."/>
            <person name="Wang M."/>
            <person name="Ng V."/>
            <person name="Grigoriev I.V."/>
            <person name="Spatafora J.W."/>
            <person name="Magnuson J.K."/>
            <person name="Baker S.E."/>
            <person name="Pomraning K.R."/>
        </authorList>
    </citation>
    <scope>NUCLEOTIDE SEQUENCE [LARGE SCALE GENOMIC DNA]</scope>
    <source>
        <strain evidence="2">CBS 7786</strain>
    </source>
</reference>
<accession>A0ACC3T512</accession>